<evidence type="ECO:0000313" key="2">
    <source>
        <dbReference type="Proteomes" id="UP000800039"/>
    </source>
</evidence>
<dbReference type="OrthoDB" id="421671at2759"/>
<dbReference type="InterPro" id="IPR036866">
    <property type="entry name" value="RibonucZ/Hydroxyglut_hydro"/>
</dbReference>
<dbReference type="Pfam" id="PF14234">
    <property type="entry name" value="DUF4336"/>
    <property type="match status" value="1"/>
</dbReference>
<dbReference type="PANTHER" id="PTHR33835">
    <property type="entry name" value="YALI0C07656P"/>
    <property type="match status" value="1"/>
</dbReference>
<dbReference type="Gene3D" id="3.60.15.10">
    <property type="entry name" value="Ribonuclease Z/Hydroxyacylglutathione hydrolase-like"/>
    <property type="match status" value="1"/>
</dbReference>
<organism evidence="1 2">
    <name type="scientific">Cucurbitaria berberidis CBS 394.84</name>
    <dbReference type="NCBI Taxonomy" id="1168544"/>
    <lineage>
        <taxon>Eukaryota</taxon>
        <taxon>Fungi</taxon>
        <taxon>Dikarya</taxon>
        <taxon>Ascomycota</taxon>
        <taxon>Pezizomycotina</taxon>
        <taxon>Dothideomycetes</taxon>
        <taxon>Pleosporomycetidae</taxon>
        <taxon>Pleosporales</taxon>
        <taxon>Pleosporineae</taxon>
        <taxon>Cucurbitariaceae</taxon>
        <taxon>Cucurbitaria</taxon>
    </lineage>
</organism>
<protein>
    <recommendedName>
        <fullName evidence="3">DUF4336 domain-containing protein</fullName>
    </recommendedName>
</protein>
<comment type="caution">
    <text evidence="1">The sequence shown here is derived from an EMBL/GenBank/DDBJ whole genome shotgun (WGS) entry which is preliminary data.</text>
</comment>
<dbReference type="Proteomes" id="UP000800039">
    <property type="component" value="Unassembled WGS sequence"/>
</dbReference>
<dbReference type="AlphaFoldDB" id="A0A9P4GLS5"/>
<proteinExistence type="predicted"/>
<gene>
    <name evidence="1" type="ORF">K460DRAFT_332316</name>
</gene>
<sequence length="275" mass="30922">MASKLVPSNPEKVMVIRDLVPRTITTLSVPFFRFGKIKIGGRGTIVRLQSGSLAVFSPVALTDEVKRKVAELGEVKYIAALDAEHHIFLGPWSQAYPNAQVLGPETLPEKRAKQKNEDVPFAFVFSKSKPITTISPEFDEEFDWEYVPAHINKELVFHHKPTRSLITADLLFNLPATEQFSKTGVDANSGILTKIFGALQNTRGTAIWQQRTIWYGTSSSDRPGFAQSMARINKWDFERIIFCHGDVIESNGKSVFEKVFKWHLDLAKSDATKRS</sequence>
<name>A0A9P4GLS5_9PLEO</name>
<accession>A0A9P4GLS5</accession>
<dbReference type="PANTHER" id="PTHR33835:SF1">
    <property type="entry name" value="METALLO-BETA-LACTAMASE DOMAIN-CONTAINING PROTEIN"/>
    <property type="match status" value="1"/>
</dbReference>
<dbReference type="InterPro" id="IPR025638">
    <property type="entry name" value="DUF4336"/>
</dbReference>
<dbReference type="EMBL" id="ML976615">
    <property type="protein sequence ID" value="KAF1847390.1"/>
    <property type="molecule type" value="Genomic_DNA"/>
</dbReference>
<dbReference type="RefSeq" id="XP_040789953.1">
    <property type="nucleotide sequence ID" value="XM_040930832.1"/>
</dbReference>
<evidence type="ECO:0000313" key="1">
    <source>
        <dbReference type="EMBL" id="KAF1847390.1"/>
    </source>
</evidence>
<dbReference type="GeneID" id="63848084"/>
<dbReference type="SUPFAM" id="SSF56281">
    <property type="entry name" value="Metallo-hydrolase/oxidoreductase"/>
    <property type="match status" value="1"/>
</dbReference>
<reference evidence="1" key="1">
    <citation type="submission" date="2020-01" db="EMBL/GenBank/DDBJ databases">
        <authorList>
            <consortium name="DOE Joint Genome Institute"/>
            <person name="Haridas S."/>
            <person name="Albert R."/>
            <person name="Binder M."/>
            <person name="Bloem J."/>
            <person name="Labutti K."/>
            <person name="Salamov A."/>
            <person name="Andreopoulos B."/>
            <person name="Baker S.E."/>
            <person name="Barry K."/>
            <person name="Bills G."/>
            <person name="Bluhm B.H."/>
            <person name="Cannon C."/>
            <person name="Castanera R."/>
            <person name="Culley D.E."/>
            <person name="Daum C."/>
            <person name="Ezra D."/>
            <person name="Gonzalez J.B."/>
            <person name="Henrissat B."/>
            <person name="Kuo A."/>
            <person name="Liang C."/>
            <person name="Lipzen A."/>
            <person name="Lutzoni F."/>
            <person name="Magnuson J."/>
            <person name="Mondo S."/>
            <person name="Nolan M."/>
            <person name="Ohm R."/>
            <person name="Pangilinan J."/>
            <person name="Park H.-J."/>
            <person name="Ramirez L."/>
            <person name="Alfaro M."/>
            <person name="Sun H."/>
            <person name="Tritt A."/>
            <person name="Yoshinaga Y."/>
            <person name="Zwiers L.-H."/>
            <person name="Turgeon B.G."/>
            <person name="Goodwin S.B."/>
            <person name="Spatafora J.W."/>
            <person name="Crous P.W."/>
            <person name="Grigoriev I.V."/>
        </authorList>
    </citation>
    <scope>NUCLEOTIDE SEQUENCE</scope>
    <source>
        <strain evidence="1">CBS 394.84</strain>
    </source>
</reference>
<evidence type="ECO:0008006" key="3">
    <source>
        <dbReference type="Google" id="ProtNLM"/>
    </source>
</evidence>
<keyword evidence="2" id="KW-1185">Reference proteome</keyword>